<protein>
    <recommendedName>
        <fullName evidence="4">Transposase</fullName>
    </recommendedName>
</protein>
<evidence type="ECO:0000256" key="1">
    <source>
        <dbReference type="SAM" id="MobiDB-lite"/>
    </source>
</evidence>
<dbReference type="RefSeq" id="WP_162120039.1">
    <property type="nucleotide sequence ID" value="NZ_CAWNYH010000006.1"/>
</dbReference>
<proteinExistence type="predicted"/>
<feature type="region of interest" description="Disordered" evidence="1">
    <location>
        <begin position="1"/>
        <end position="45"/>
    </location>
</feature>
<dbReference type="EMBL" id="WSFC01000007">
    <property type="protein sequence ID" value="NDL02693.1"/>
    <property type="molecule type" value="Genomic_DNA"/>
</dbReference>
<accession>A0ABX0AI76</accession>
<feature type="compositionally biased region" description="Polar residues" evidence="1">
    <location>
        <begin position="29"/>
        <end position="45"/>
    </location>
</feature>
<feature type="compositionally biased region" description="Polar residues" evidence="1">
    <location>
        <begin position="1"/>
        <end position="12"/>
    </location>
</feature>
<gene>
    <name evidence="2" type="ORF">GPY48_05265</name>
</gene>
<keyword evidence="3" id="KW-1185">Reference proteome</keyword>
<evidence type="ECO:0000313" key="2">
    <source>
        <dbReference type="EMBL" id="NDL02693.1"/>
    </source>
</evidence>
<dbReference type="Proteomes" id="UP000466619">
    <property type="component" value="Unassembled WGS sequence"/>
</dbReference>
<sequence>MTGVSECSQQRSNLKDDGYSKINRHHLKNNSITYIHQKNPNTPSK</sequence>
<evidence type="ECO:0008006" key="4">
    <source>
        <dbReference type="Google" id="ProtNLM"/>
    </source>
</evidence>
<organism evidence="2 3">
    <name type="scientific">Photorhabdus bodei</name>
    <dbReference type="NCBI Taxonomy" id="2029681"/>
    <lineage>
        <taxon>Bacteria</taxon>
        <taxon>Pseudomonadati</taxon>
        <taxon>Pseudomonadota</taxon>
        <taxon>Gammaproteobacteria</taxon>
        <taxon>Enterobacterales</taxon>
        <taxon>Morganellaceae</taxon>
        <taxon>Photorhabdus</taxon>
    </lineage>
</organism>
<dbReference type="GeneID" id="88808720"/>
<comment type="caution">
    <text evidence="2">The sequence shown here is derived from an EMBL/GenBank/DDBJ whole genome shotgun (WGS) entry which is preliminary data.</text>
</comment>
<reference evidence="2 3" key="1">
    <citation type="submission" date="2019-12" db="EMBL/GenBank/DDBJ databases">
        <title>Engineering Photorhabdus to improve their lethality against agricultural pests.</title>
        <authorList>
            <person name="Machado R.A.R."/>
        </authorList>
    </citation>
    <scope>NUCLEOTIDE SEQUENCE [LARGE SCALE GENOMIC DNA]</scope>
    <source>
        <strain evidence="2 3">M-CN4</strain>
    </source>
</reference>
<evidence type="ECO:0000313" key="3">
    <source>
        <dbReference type="Proteomes" id="UP000466619"/>
    </source>
</evidence>
<name>A0ABX0AI76_9GAMM</name>